<sequence length="102" mass="11333">MKEYIIDSYSEKFIVTLNEESSAQFNILCDTRSIAHHLALSLNLGTMQTPLENPDLFTFIGMVRGLKTYSLSLVSPNLRVDEDADINDCCQSGCSGCPFYNG</sequence>
<keyword evidence="2" id="KW-1185">Reference proteome</keyword>
<protein>
    <submittedName>
        <fullName evidence="1">Uncharacterized protein</fullName>
    </submittedName>
</protein>
<gene>
    <name evidence="1" type="ORF">DAY19_00860</name>
</gene>
<accession>A0ABY0IIG1</accession>
<reference evidence="2" key="1">
    <citation type="journal article" date="2019" name="Int. J. Syst. Evol. Microbiol.">
        <title>Halobacteriovorax valvorus sp. nov., a novel prokaryotic predator isolated from coastal seawater of China.</title>
        <authorList>
            <person name="Chen M.-X."/>
        </authorList>
    </citation>
    <scope>NUCLEOTIDE SEQUENCE [LARGE SCALE GENOMIC DNA]</scope>
    <source>
        <strain evidence="2">BL9</strain>
    </source>
</reference>
<dbReference type="RefSeq" id="WP_114705295.1">
    <property type="nucleotide sequence ID" value="NZ_QDKL01000001.1"/>
</dbReference>
<evidence type="ECO:0000313" key="1">
    <source>
        <dbReference type="EMBL" id="RZF22350.1"/>
    </source>
</evidence>
<comment type="caution">
    <text evidence="1">The sequence shown here is derived from an EMBL/GenBank/DDBJ whole genome shotgun (WGS) entry which is preliminary data.</text>
</comment>
<name>A0ABY0IIG1_9BACT</name>
<proteinExistence type="predicted"/>
<evidence type="ECO:0000313" key="2">
    <source>
        <dbReference type="Proteomes" id="UP000443582"/>
    </source>
</evidence>
<dbReference type="Proteomes" id="UP000443582">
    <property type="component" value="Unassembled WGS sequence"/>
</dbReference>
<organism evidence="1 2">
    <name type="scientific">Halobacteriovorax vibrionivorans</name>
    <dbReference type="NCBI Taxonomy" id="2152716"/>
    <lineage>
        <taxon>Bacteria</taxon>
        <taxon>Pseudomonadati</taxon>
        <taxon>Bdellovibrionota</taxon>
        <taxon>Bacteriovoracia</taxon>
        <taxon>Bacteriovoracales</taxon>
        <taxon>Halobacteriovoraceae</taxon>
        <taxon>Halobacteriovorax</taxon>
    </lineage>
</organism>
<dbReference type="EMBL" id="QDKL01000001">
    <property type="protein sequence ID" value="RZF22350.1"/>
    <property type="molecule type" value="Genomic_DNA"/>
</dbReference>